<feature type="domain" description="Spermatogenesis-associated protein 20-like TRX" evidence="1">
    <location>
        <begin position="5"/>
        <end position="166"/>
    </location>
</feature>
<protein>
    <recommendedName>
        <fullName evidence="1">Spermatogenesis-associated protein 20-like TRX domain-containing protein</fullName>
    </recommendedName>
</protein>
<dbReference type="PATRIC" id="fig|456.5.peg.587"/>
<gene>
    <name evidence="2" type="ORF">Ljor_0557</name>
</gene>
<sequence>MPTANRLIHEHSPYLLQHAYNPVEWYPWGDEALEKAKLENKPILLSIGYAACHWCHVMAHESFENEETAALMNQLFINIKVDKEERPDLDKIYQTAHYYLSQQSGGWPLTIFLTSDLTPFFSGTYFPPEDRYQLPGFRKVLNVIAMLYKNQPHDLKKQGLELKRILQQEAKSSSDSLNETPLKLALNTLAQNFDSKHGGFGSAPKFPQASKLEFLLSYQSPLALSSLKKMAKGGLYDQLGAGFYRYSVDNQWMIPHFEKMLYDNGQLLTLYSLAAPEYPTNFFKTIIRDTADWAIREMQSEDGGFYSSLDADSEGEEGKFYRWDRKEIQSLLTPEEYAVASLMFGLTKTPNFEGFWHLYLNQSSQSIAKALSISIQSTHNLLRSARTKLFQARSTRIPPFRDDKILTSWNALMIKGMLLAARELKEDKYLDAAHKALSFIQSNLWNGQQLKACFKDGEAYLSAYLDDYAFLLDSLLASLQVSWNSEHLLFAIEIAEAALSQFADKNAGGFFFTAENHEELLFRPKPMMDDAIPSGNGILSRAILLLGYLLGENRYIEAAEKTLKTAWPSLCRYPAEHGSLLLALKEYLNPPKLIIIRGEESKIKLWQEVALTRPEHHCFAIAAHSLNLPQALATKYSQGDCCAYICQAENCLDVVTDLEQFRKLLA</sequence>
<dbReference type="AlphaFoldDB" id="A0A0W0V7Z2"/>
<dbReference type="InterPro" id="IPR004879">
    <property type="entry name" value="Ssp411-like_TRX"/>
</dbReference>
<dbReference type="PANTHER" id="PTHR42899">
    <property type="entry name" value="SPERMATOGENESIS-ASSOCIATED PROTEIN 20"/>
    <property type="match status" value="1"/>
</dbReference>
<reference evidence="2 3" key="1">
    <citation type="submission" date="2015-11" db="EMBL/GenBank/DDBJ databases">
        <title>Genomic analysis of 38 Legionella species identifies large and diverse effector repertoires.</title>
        <authorList>
            <person name="Burstein D."/>
            <person name="Amaro F."/>
            <person name="Zusman T."/>
            <person name="Lifshitz Z."/>
            <person name="Cohen O."/>
            <person name="Gilbert J.A."/>
            <person name="Pupko T."/>
            <person name="Shuman H.A."/>
            <person name="Segal G."/>
        </authorList>
    </citation>
    <scope>NUCLEOTIDE SEQUENCE [LARGE SCALE GENOMIC DNA]</scope>
    <source>
        <strain evidence="2 3">BL-540</strain>
    </source>
</reference>
<dbReference type="Gene3D" id="3.40.30.10">
    <property type="entry name" value="Glutaredoxin"/>
    <property type="match status" value="1"/>
</dbReference>
<dbReference type="CDD" id="cd02955">
    <property type="entry name" value="SSP411"/>
    <property type="match status" value="1"/>
</dbReference>
<dbReference type="RefSeq" id="WP_058470120.1">
    <property type="nucleotide sequence ID" value="NZ_CAAAIC010000004.1"/>
</dbReference>
<dbReference type="OrthoDB" id="9762614at2"/>
<keyword evidence="3" id="KW-1185">Reference proteome</keyword>
<dbReference type="SUPFAM" id="SSF52833">
    <property type="entry name" value="Thioredoxin-like"/>
    <property type="match status" value="1"/>
</dbReference>
<dbReference type="EMBL" id="LNYJ01000011">
    <property type="protein sequence ID" value="KTD16251.1"/>
    <property type="molecule type" value="Genomic_DNA"/>
</dbReference>
<dbReference type="GO" id="GO:0005975">
    <property type="term" value="P:carbohydrate metabolic process"/>
    <property type="evidence" value="ECO:0007669"/>
    <property type="project" value="InterPro"/>
</dbReference>
<proteinExistence type="predicted"/>
<organism evidence="2 3">
    <name type="scientific">Legionella jordanis</name>
    <dbReference type="NCBI Taxonomy" id="456"/>
    <lineage>
        <taxon>Bacteria</taxon>
        <taxon>Pseudomonadati</taxon>
        <taxon>Pseudomonadota</taxon>
        <taxon>Gammaproteobacteria</taxon>
        <taxon>Legionellales</taxon>
        <taxon>Legionellaceae</taxon>
        <taxon>Legionella</taxon>
    </lineage>
</organism>
<evidence type="ECO:0000313" key="2">
    <source>
        <dbReference type="EMBL" id="KTD16251.1"/>
    </source>
</evidence>
<evidence type="ECO:0000259" key="1">
    <source>
        <dbReference type="Pfam" id="PF03190"/>
    </source>
</evidence>
<dbReference type="Pfam" id="PF03190">
    <property type="entry name" value="Thioredox_DsbH"/>
    <property type="match status" value="1"/>
</dbReference>
<accession>A0A0W0V7Z2</accession>
<dbReference type="SUPFAM" id="SSF48208">
    <property type="entry name" value="Six-hairpin glycosidases"/>
    <property type="match status" value="1"/>
</dbReference>
<comment type="caution">
    <text evidence="2">The sequence shown here is derived from an EMBL/GenBank/DDBJ whole genome shotgun (WGS) entry which is preliminary data.</text>
</comment>
<dbReference type="Proteomes" id="UP000055035">
    <property type="component" value="Unassembled WGS sequence"/>
</dbReference>
<dbReference type="STRING" id="456.Ljor_0557"/>
<dbReference type="InterPro" id="IPR024705">
    <property type="entry name" value="Ssp411"/>
</dbReference>
<evidence type="ECO:0000313" key="3">
    <source>
        <dbReference type="Proteomes" id="UP000055035"/>
    </source>
</evidence>
<dbReference type="InterPro" id="IPR036249">
    <property type="entry name" value="Thioredoxin-like_sf"/>
</dbReference>
<name>A0A0W0V7Z2_9GAMM</name>
<dbReference type="PIRSF" id="PIRSF006402">
    <property type="entry name" value="UCP006402_thioredoxin"/>
    <property type="match status" value="1"/>
</dbReference>
<dbReference type="InterPro" id="IPR008928">
    <property type="entry name" value="6-hairpin_glycosidase_sf"/>
</dbReference>
<dbReference type="PANTHER" id="PTHR42899:SF1">
    <property type="entry name" value="SPERMATOGENESIS-ASSOCIATED PROTEIN 20"/>
    <property type="match status" value="1"/>
</dbReference>